<evidence type="ECO:0000256" key="14">
    <source>
        <dbReference type="ARBA" id="ARBA00049744"/>
    </source>
</evidence>
<keyword evidence="4" id="KW-0285">Flavoprotein</keyword>
<evidence type="ECO:0000256" key="11">
    <source>
        <dbReference type="ARBA" id="ARBA00038856"/>
    </source>
</evidence>
<dbReference type="Pfam" id="PF05199">
    <property type="entry name" value="GMC_oxred_C"/>
    <property type="match status" value="1"/>
</dbReference>
<keyword evidence="10" id="KW-0413">Isomerase</keyword>
<feature type="domain" description="Glucose-methanol-choline oxidoreductase C-terminal" evidence="17">
    <location>
        <begin position="429"/>
        <end position="490"/>
    </location>
</feature>
<keyword evidence="8" id="KW-1207">Sterol metabolism</keyword>
<dbReference type="GO" id="GO:0008203">
    <property type="term" value="P:cholesterol metabolic process"/>
    <property type="evidence" value="ECO:0007669"/>
    <property type="project" value="UniProtKB-KW"/>
</dbReference>
<dbReference type="GO" id="GO:0050660">
    <property type="term" value="F:flavin adenine dinucleotide binding"/>
    <property type="evidence" value="ECO:0007669"/>
    <property type="project" value="InterPro"/>
</dbReference>
<gene>
    <name evidence="18" type="ORF">EGK68_10565</name>
</gene>
<dbReference type="Pfam" id="PF13450">
    <property type="entry name" value="NAD_binding_8"/>
    <property type="match status" value="1"/>
</dbReference>
<evidence type="ECO:0000259" key="17">
    <source>
        <dbReference type="Pfam" id="PF05199"/>
    </source>
</evidence>
<dbReference type="Gene3D" id="3.50.50.60">
    <property type="entry name" value="FAD/NAD(P)-binding domain"/>
    <property type="match status" value="1"/>
</dbReference>
<feature type="domain" description="Glucose-methanol-choline oxidoreductase N-terminal" evidence="16">
    <location>
        <begin position="204"/>
        <end position="295"/>
    </location>
</feature>
<comment type="pathway">
    <text evidence="12">Steroid metabolism; cholesterol degradation.</text>
</comment>
<evidence type="ECO:0000256" key="10">
    <source>
        <dbReference type="ARBA" id="ARBA00023235"/>
    </source>
</evidence>
<organism evidence="18 19">
    <name type="scientific">Enterobacter cloacae</name>
    <dbReference type="NCBI Taxonomy" id="550"/>
    <lineage>
        <taxon>Bacteria</taxon>
        <taxon>Pseudomonadati</taxon>
        <taxon>Pseudomonadota</taxon>
        <taxon>Gammaproteobacteria</taxon>
        <taxon>Enterobacterales</taxon>
        <taxon>Enterobacteriaceae</taxon>
        <taxon>Enterobacter</taxon>
        <taxon>Enterobacter cloacae complex</taxon>
    </lineage>
</organism>
<comment type="caution">
    <text evidence="18">The sequence shown here is derived from an EMBL/GenBank/DDBJ whole genome shotgun (WGS) entry which is preliminary data.</text>
</comment>
<evidence type="ECO:0000256" key="15">
    <source>
        <dbReference type="ARBA" id="ARBA00049778"/>
    </source>
</evidence>
<protein>
    <recommendedName>
        <fullName evidence="14">Cholesterol oxidase</fullName>
        <ecNumber evidence="13">1.1.3.6</ecNumber>
        <ecNumber evidence="11">5.3.3.1</ecNumber>
    </recommendedName>
    <alternativeName>
        <fullName evidence="15">Cholesterol isomerase</fullName>
    </alternativeName>
</protein>
<dbReference type="AlphaFoldDB" id="A0A427KLV7"/>
<accession>A0A427KLV7</accession>
<dbReference type="EMBL" id="RHWT01000011">
    <property type="protein sequence ID" value="RSB31013.1"/>
    <property type="molecule type" value="Genomic_DNA"/>
</dbReference>
<evidence type="ECO:0000256" key="9">
    <source>
        <dbReference type="ARBA" id="ARBA00023221"/>
    </source>
</evidence>
<proteinExistence type="inferred from homology"/>
<evidence type="ECO:0000313" key="18">
    <source>
        <dbReference type="EMBL" id="RSB31013.1"/>
    </source>
</evidence>
<evidence type="ECO:0000256" key="5">
    <source>
        <dbReference type="ARBA" id="ARBA00022827"/>
    </source>
</evidence>
<evidence type="ECO:0000256" key="12">
    <source>
        <dbReference type="ARBA" id="ARBA00049645"/>
    </source>
</evidence>
<keyword evidence="9" id="KW-0753">Steroid metabolism</keyword>
<sequence length="516" mass="55919">MKNQTEIVVIGSGFGGAIAAKRLADAGRDVLMLERGPWRDTVPNRSVGLDNLAPLPQGRKAFTHGLRSLGSHRLKKFVLLNKKGFIEVFSGKGINIICSSSVGGGSHVYAAMLAKPSDPDYWTNRHPLLSKTVMDDYYAEILALLKARPVNDDDRVPNNLSLTGYGGTLSTQGLANPFIGILLPAKPGTVAKVVDTNGVERWECEYKNNSILGSPTGAKTTLDFSVVWPAIRSGLVVRDMCEVTDINRLQTSDADGMRYEIHYRDHHKNRNEHVRARHVILAAGCLNTVRLLMHSRNDSSGLVGMPQLGKGFGTNGGYFGFWKENSTHDLSTGLPLCGPFRVANSTSRSVQVLRAAIQGLDDMPCPAFLKKWFRRNAFIVALGKDNNNGVMSLKRGKFSVAYNKTESHVYQEIDNEVSEIKARTGTQIYSPSSPVTVQPLGGACLGTSNQDGVIGANGEVFDNPGLYIADAAALPESPGRPPSLTIAAWAANVADRLLDTLRQESLQQHGPASQSR</sequence>
<reference evidence="18 19" key="1">
    <citation type="submission" date="2018-10" db="EMBL/GenBank/DDBJ databases">
        <title>Transmission dynamics of multidrug resistant bacteria on intensive care unit surfaces.</title>
        <authorList>
            <person name="D'Souza A.W."/>
            <person name="Potter R.F."/>
            <person name="Wallace M."/>
            <person name="Shupe A."/>
            <person name="Patel S."/>
            <person name="Sun S."/>
            <person name="Gul D."/>
            <person name="Kwon J.H."/>
            <person name="Andleeb S."/>
            <person name="Burnham C.-A.D."/>
            <person name="Dantas G."/>
        </authorList>
    </citation>
    <scope>NUCLEOTIDE SEQUENCE [LARGE SCALE GENOMIC DNA]</scope>
    <source>
        <strain evidence="18 19">EC_073</strain>
    </source>
</reference>
<dbReference type="EC" id="1.1.3.6" evidence="13"/>
<evidence type="ECO:0000256" key="3">
    <source>
        <dbReference type="ARBA" id="ARBA00022548"/>
    </source>
</evidence>
<dbReference type="Pfam" id="PF00732">
    <property type="entry name" value="GMC_oxred_N"/>
    <property type="match status" value="1"/>
</dbReference>
<dbReference type="SUPFAM" id="SSF51905">
    <property type="entry name" value="FAD/NAD(P)-binding domain"/>
    <property type="match status" value="1"/>
</dbReference>
<evidence type="ECO:0000256" key="13">
    <source>
        <dbReference type="ARBA" id="ARBA00049723"/>
    </source>
</evidence>
<dbReference type="Gene3D" id="3.30.410.10">
    <property type="entry name" value="Cholesterol Oxidase, domain 2"/>
    <property type="match status" value="1"/>
</dbReference>
<keyword evidence="5" id="KW-0274">FAD</keyword>
<dbReference type="PANTHER" id="PTHR47470:SF1">
    <property type="entry name" value="FAD-DEPENDENT OXIDOREDUCTASE 2 FAD BINDING DOMAIN-CONTAINING PROTEIN"/>
    <property type="match status" value="1"/>
</dbReference>
<dbReference type="InterPro" id="IPR007867">
    <property type="entry name" value="GMC_OxRtase_C"/>
</dbReference>
<keyword evidence="7" id="KW-0443">Lipid metabolism</keyword>
<dbReference type="GO" id="GO:0016995">
    <property type="term" value="F:cholesterol oxidase activity"/>
    <property type="evidence" value="ECO:0007669"/>
    <property type="project" value="UniProtKB-EC"/>
</dbReference>
<keyword evidence="3" id="KW-0153">Cholesterol metabolism</keyword>
<evidence type="ECO:0000256" key="8">
    <source>
        <dbReference type="ARBA" id="ARBA00023166"/>
    </source>
</evidence>
<dbReference type="RefSeq" id="WP_125365073.1">
    <property type="nucleotide sequence ID" value="NZ_RHWT01000011.1"/>
</dbReference>
<evidence type="ECO:0000256" key="1">
    <source>
        <dbReference type="ARBA" id="ARBA00001974"/>
    </source>
</evidence>
<dbReference type="InterPro" id="IPR036188">
    <property type="entry name" value="FAD/NAD-bd_sf"/>
</dbReference>
<dbReference type="GO" id="GO:0004769">
    <property type="term" value="F:steroid Delta-isomerase activity"/>
    <property type="evidence" value="ECO:0007669"/>
    <property type="project" value="UniProtKB-EC"/>
</dbReference>
<dbReference type="InterPro" id="IPR052542">
    <property type="entry name" value="Cholesterol_Oxidase"/>
</dbReference>
<comment type="similarity">
    <text evidence="2">Belongs to the GMC oxidoreductase family.</text>
</comment>
<keyword evidence="6" id="KW-0560">Oxidoreductase</keyword>
<evidence type="ECO:0000259" key="16">
    <source>
        <dbReference type="Pfam" id="PF00732"/>
    </source>
</evidence>
<dbReference type="Proteomes" id="UP000275321">
    <property type="component" value="Unassembled WGS sequence"/>
</dbReference>
<dbReference type="EC" id="5.3.3.1" evidence="11"/>
<dbReference type="InterPro" id="IPR000172">
    <property type="entry name" value="GMC_OxRdtase_N"/>
</dbReference>
<dbReference type="PANTHER" id="PTHR47470">
    <property type="entry name" value="CHOLESTEROL OXIDASE"/>
    <property type="match status" value="1"/>
</dbReference>
<comment type="cofactor">
    <cofactor evidence="1">
        <name>FAD</name>
        <dbReference type="ChEBI" id="CHEBI:57692"/>
    </cofactor>
</comment>
<evidence type="ECO:0000256" key="7">
    <source>
        <dbReference type="ARBA" id="ARBA00023098"/>
    </source>
</evidence>
<evidence type="ECO:0000256" key="6">
    <source>
        <dbReference type="ARBA" id="ARBA00023002"/>
    </source>
</evidence>
<evidence type="ECO:0000256" key="2">
    <source>
        <dbReference type="ARBA" id="ARBA00010790"/>
    </source>
</evidence>
<evidence type="ECO:0000313" key="19">
    <source>
        <dbReference type="Proteomes" id="UP000275321"/>
    </source>
</evidence>
<evidence type="ECO:0000256" key="4">
    <source>
        <dbReference type="ARBA" id="ARBA00022630"/>
    </source>
</evidence>
<name>A0A427KLV7_ENTCL</name>